<evidence type="ECO:0000313" key="2">
    <source>
        <dbReference type="Proteomes" id="UP000032568"/>
    </source>
</evidence>
<name>A0AAE9YUL8_9GAMM</name>
<proteinExistence type="predicted"/>
<dbReference type="EMBL" id="CP059735">
    <property type="protein sequence ID" value="WDE00654.1"/>
    <property type="molecule type" value="Genomic_DNA"/>
</dbReference>
<reference evidence="1 2" key="2">
    <citation type="journal article" date="2022" name="Mar. Drugs">
        <title>Bioassay-Guided Fractionation Leads to the Detection of Cholic Acid Generated by the Rare Thalassomonas sp.</title>
        <authorList>
            <person name="Pheiffer F."/>
            <person name="Schneider Y.K."/>
            <person name="Hansen E.H."/>
            <person name="Andersen J.H."/>
            <person name="Isaksson J."/>
            <person name="Busche T."/>
            <person name="R C."/>
            <person name="Kalinowski J."/>
            <person name="Zyl L.V."/>
            <person name="Trindade M."/>
        </authorList>
    </citation>
    <scope>NUCLEOTIDE SEQUENCE [LARGE SCALE GENOMIC DNA]</scope>
    <source>
        <strain evidence="1 2">A5K-106</strain>
    </source>
</reference>
<organism evidence="1 2">
    <name type="scientific">Thalassomonas actiniarum</name>
    <dbReference type="NCBI Taxonomy" id="485447"/>
    <lineage>
        <taxon>Bacteria</taxon>
        <taxon>Pseudomonadati</taxon>
        <taxon>Pseudomonadota</taxon>
        <taxon>Gammaproteobacteria</taxon>
        <taxon>Alteromonadales</taxon>
        <taxon>Colwelliaceae</taxon>
        <taxon>Thalassomonas</taxon>
    </lineage>
</organism>
<protein>
    <submittedName>
        <fullName evidence="1">Uncharacterized protein</fullName>
    </submittedName>
</protein>
<accession>A0AAE9YUL8</accession>
<gene>
    <name evidence="1" type="ORF">SG35_008480</name>
</gene>
<dbReference type="RefSeq" id="WP_044830817.1">
    <property type="nucleotide sequence ID" value="NZ_CP059735.1"/>
</dbReference>
<reference evidence="1 2" key="1">
    <citation type="journal article" date="2015" name="Genome Announc.">
        <title>Draft Genome Sequences of Marine Isolates of Thalassomonas viridans and Thalassomonas actiniarum.</title>
        <authorList>
            <person name="Olonade I."/>
            <person name="van Zyl L.J."/>
            <person name="Trindade M."/>
        </authorList>
    </citation>
    <scope>NUCLEOTIDE SEQUENCE [LARGE SCALE GENOMIC DNA]</scope>
    <source>
        <strain evidence="1 2">A5K-106</strain>
    </source>
</reference>
<keyword evidence="2" id="KW-1185">Reference proteome</keyword>
<sequence>MTVQASLTISDADNQIVVFLNGEEIYNKSTIGEKPLTDVTDLSAKLVEGDNTLLILGINWGGPSTFKGYLTVNGAVSPFHKMYDAMAPRGLLWSDTFVIQGECPNVPVLNRVTSGSHPEIPEELIEGFSDGAESLDFSDNCEVIHWNGYTYWAFSYMDNRESLAIVAFDNDGQLVGKIEKKGAHFLWQISLDHASKTVTFYGQHNHHITMGWEELKACCQESMPA</sequence>
<dbReference type="Gene3D" id="2.60.120.260">
    <property type="entry name" value="Galactose-binding domain-like"/>
    <property type="match status" value="1"/>
</dbReference>
<dbReference type="KEGG" id="tact:SG35_008480"/>
<dbReference type="AlphaFoldDB" id="A0AAE9YUL8"/>
<dbReference type="Proteomes" id="UP000032568">
    <property type="component" value="Chromosome"/>
</dbReference>
<evidence type="ECO:0000313" key="1">
    <source>
        <dbReference type="EMBL" id="WDE00654.1"/>
    </source>
</evidence>